<dbReference type="InterPro" id="IPR014776">
    <property type="entry name" value="4pyrrole_Mease_sub2"/>
</dbReference>
<dbReference type="InterPro" id="IPR014777">
    <property type="entry name" value="4pyrrole_Mease_sub1"/>
</dbReference>
<dbReference type="Gene3D" id="3.40.1010.10">
    <property type="entry name" value="Cobalt-precorrin-4 Transmethylase, Domain 1"/>
    <property type="match status" value="1"/>
</dbReference>
<dbReference type="GO" id="GO:0032259">
    <property type="term" value="P:methylation"/>
    <property type="evidence" value="ECO:0007669"/>
    <property type="project" value="UniProtKB-KW"/>
</dbReference>
<dbReference type="PANTHER" id="PTHR43467">
    <property type="entry name" value="COBALT-PRECORRIN-2 C(20)-METHYLTRANSFERASE"/>
    <property type="match status" value="1"/>
</dbReference>
<dbReference type="InterPro" id="IPR012797">
    <property type="entry name" value="CobF"/>
</dbReference>
<dbReference type="PANTHER" id="PTHR43467:SF1">
    <property type="entry name" value="PRECORRIN-6A SYNTHASE [DEACETYLATING]"/>
    <property type="match status" value="1"/>
</dbReference>
<dbReference type="Gene3D" id="3.30.950.10">
    <property type="entry name" value="Methyltransferase, Cobalt-precorrin-4 Transmethylase, Domain 2"/>
    <property type="match status" value="1"/>
</dbReference>
<comment type="pathway">
    <text evidence="1">Cofactor biosynthesis; adenosylcobalamin biosynthesis.</text>
</comment>
<dbReference type="GO" id="GO:0043819">
    <property type="term" value="F:precorrin-6A synthase (deacetylating) activity"/>
    <property type="evidence" value="ECO:0007669"/>
    <property type="project" value="UniProtKB-EC"/>
</dbReference>
<evidence type="ECO:0000313" key="8">
    <source>
        <dbReference type="Proteomes" id="UP000234560"/>
    </source>
</evidence>
<dbReference type="PIRSF" id="PIRSF036525">
    <property type="entry name" value="CobF"/>
    <property type="match status" value="1"/>
</dbReference>
<keyword evidence="3 7" id="KW-0489">Methyltransferase</keyword>
<organism evidence="7 8">
    <name type="scientific">Corynebacterium pyruviciproducens</name>
    <dbReference type="NCBI Taxonomy" id="598660"/>
    <lineage>
        <taxon>Bacteria</taxon>
        <taxon>Bacillati</taxon>
        <taxon>Actinomycetota</taxon>
        <taxon>Actinomycetes</taxon>
        <taxon>Mycobacteriales</taxon>
        <taxon>Corynebacteriaceae</taxon>
        <taxon>Corynebacterium</taxon>
    </lineage>
</organism>
<dbReference type="Proteomes" id="UP000234560">
    <property type="component" value="Chromosome"/>
</dbReference>
<evidence type="ECO:0000256" key="4">
    <source>
        <dbReference type="ARBA" id="ARBA00022679"/>
    </source>
</evidence>
<reference evidence="7" key="1">
    <citation type="submission" date="2017-12" db="EMBL/GenBank/DDBJ databases">
        <authorList>
            <person name="Thomas-White K."/>
            <person name="Wolfe A.J."/>
        </authorList>
    </citation>
    <scope>NUCLEOTIDE SEQUENCE</scope>
    <source>
        <strain evidence="7">UMB0763</strain>
    </source>
</reference>
<dbReference type="EC" id="2.1.1.152" evidence="7"/>
<dbReference type="Pfam" id="PF00590">
    <property type="entry name" value="TP_methylase"/>
    <property type="match status" value="1"/>
</dbReference>
<evidence type="ECO:0000256" key="2">
    <source>
        <dbReference type="ARBA" id="ARBA00022573"/>
    </source>
</evidence>
<evidence type="ECO:0000256" key="5">
    <source>
        <dbReference type="ARBA" id="ARBA00022691"/>
    </source>
</evidence>
<dbReference type="GO" id="GO:0009236">
    <property type="term" value="P:cobalamin biosynthetic process"/>
    <property type="evidence" value="ECO:0007669"/>
    <property type="project" value="UniProtKB-KW"/>
</dbReference>
<evidence type="ECO:0000256" key="3">
    <source>
        <dbReference type="ARBA" id="ARBA00022603"/>
    </source>
</evidence>
<dbReference type="SUPFAM" id="SSF53790">
    <property type="entry name" value="Tetrapyrrole methylase"/>
    <property type="match status" value="1"/>
</dbReference>
<accession>A0AAF0YTB8</accession>
<dbReference type="InterPro" id="IPR000878">
    <property type="entry name" value="4pyrrol_Mease"/>
</dbReference>
<dbReference type="RefSeq" id="WP_101679224.1">
    <property type="nucleotide sequence ID" value="NZ_CP136958.1"/>
</dbReference>
<dbReference type="NCBIfam" id="TIGR02434">
    <property type="entry name" value="CobF"/>
    <property type="match status" value="1"/>
</dbReference>
<dbReference type="AlphaFoldDB" id="A0AAF0YTB8"/>
<sequence>MTKPRVYIIGIGAGNPKHLTVQAIEAMREADAVMAMDKGDKKADLLQLRKFFLEKYAPDTPLITVTDPERDRNPADYKAEVERWHQARADKLKAAMPSGTVAFLVWGDPNLYDSTLRIIERMGISDIEVIPGITSIQALTATFGLVLNKIGGPITITTGRQLENLSAPDPTENTVVMLDGHAAWQAHVTDNTYIWWGAYLGTENEVLREGFVKDVGDELAQLKADLRQKLGWIMDIYLLREVDRADVLMP</sequence>
<gene>
    <name evidence="7" type="primary">cobF</name>
    <name evidence="7" type="ORF">CYJ47_08665</name>
</gene>
<feature type="domain" description="Tetrapyrrole methylase" evidence="6">
    <location>
        <begin position="5"/>
        <end position="214"/>
    </location>
</feature>
<keyword evidence="4 7" id="KW-0808">Transferase</keyword>
<dbReference type="InterPro" id="IPR035996">
    <property type="entry name" value="4pyrrol_Methylase_sf"/>
</dbReference>
<evidence type="ECO:0000259" key="6">
    <source>
        <dbReference type="Pfam" id="PF00590"/>
    </source>
</evidence>
<dbReference type="CDD" id="cd11643">
    <property type="entry name" value="Precorrin-6A-synthase"/>
    <property type="match status" value="1"/>
</dbReference>
<keyword evidence="5" id="KW-0949">S-adenosyl-L-methionine</keyword>
<dbReference type="KEGG" id="cpyr:CYJ47_08665"/>
<proteinExistence type="predicted"/>
<name>A0AAF0YTB8_9CORY</name>
<protein>
    <submittedName>
        <fullName evidence="7">Precorrin-6A synthase (Deacetylating)</fullName>
        <ecNumber evidence="7">2.1.1.152</ecNumber>
    </submittedName>
</protein>
<evidence type="ECO:0000313" key="7">
    <source>
        <dbReference type="EMBL" id="WOT01348.1"/>
    </source>
</evidence>
<keyword evidence="2" id="KW-0169">Cobalamin biosynthesis</keyword>
<reference evidence="7" key="2">
    <citation type="submission" date="2023-10" db="EMBL/GenBank/DDBJ databases">
        <authorList>
            <person name="Choi B."/>
        </authorList>
    </citation>
    <scope>NUCLEOTIDE SEQUENCE</scope>
    <source>
        <strain evidence="7">UMB0763</strain>
    </source>
</reference>
<evidence type="ECO:0000256" key="1">
    <source>
        <dbReference type="ARBA" id="ARBA00004953"/>
    </source>
</evidence>
<dbReference type="EMBL" id="CP136958">
    <property type="protein sequence ID" value="WOT01348.1"/>
    <property type="molecule type" value="Genomic_DNA"/>
</dbReference>